<dbReference type="RefSeq" id="WP_307633288.1">
    <property type="nucleotide sequence ID" value="NZ_JAPHEH010000001.1"/>
</dbReference>
<keyword evidence="3" id="KW-1134">Transmembrane beta strand</keyword>
<sequence>MKKKIAVVALSGILAAGPAFASGYRIPEQSTNSVALSNAYVANTPGADASYFNPANMSWLEDGWHSEFSLTYINLASIDYTDNNSVTQSGSSRTENFVLPEFHLVSPRYNNFRLGLSLIYPYGLSKRWDAPFPRVSAEEFTLKTYELNPSLSYQVNNKLSVAAGVRAIYSEGKVKSTDTMPAVGYAARDLEGTGTDYGYNLAVTYKPVTNLSLAATYRSKVELEIEGDATLSIGGVTAYNNRYAEVMVPAPAVLSLAAAYSFEKTTVEFTYDKTFWNTYDKLDFNYDVSLQTINGTLYALFDAPGAKNWSNSNAYRIGVTHKCTDKLTAMFGFAIDQNPVPDQTLGFELPDSDAKIYSIGARYQLNDKLQIGAAYLYDDKESRTVANAAPKPNGSFDNSAAHLLNVGLQYRF</sequence>
<proteinExistence type="inferred from homology"/>
<evidence type="ECO:0000256" key="3">
    <source>
        <dbReference type="ARBA" id="ARBA00022452"/>
    </source>
</evidence>
<keyword evidence="6" id="KW-0472">Membrane</keyword>
<dbReference type="SUPFAM" id="SSF56935">
    <property type="entry name" value="Porins"/>
    <property type="match status" value="1"/>
</dbReference>
<dbReference type="Pfam" id="PF03349">
    <property type="entry name" value="Toluene_X"/>
    <property type="match status" value="1"/>
</dbReference>
<comment type="similarity">
    <text evidence="2">Belongs to the OmpP1/FadL family.</text>
</comment>
<evidence type="ECO:0000256" key="6">
    <source>
        <dbReference type="ARBA" id="ARBA00023136"/>
    </source>
</evidence>
<dbReference type="PANTHER" id="PTHR35093">
    <property type="entry name" value="OUTER MEMBRANE PROTEIN NMB0088-RELATED"/>
    <property type="match status" value="1"/>
</dbReference>
<feature type="signal peptide" evidence="8">
    <location>
        <begin position="1"/>
        <end position="21"/>
    </location>
</feature>
<evidence type="ECO:0000256" key="4">
    <source>
        <dbReference type="ARBA" id="ARBA00022692"/>
    </source>
</evidence>
<accession>A0A9X4MI64</accession>
<evidence type="ECO:0000313" key="9">
    <source>
        <dbReference type="EMBL" id="MDG4476320.1"/>
    </source>
</evidence>
<dbReference type="GO" id="GO:0015483">
    <property type="term" value="F:long-chain fatty acid transporting porin activity"/>
    <property type="evidence" value="ECO:0007669"/>
    <property type="project" value="TreeGrafter"/>
</dbReference>
<evidence type="ECO:0000256" key="7">
    <source>
        <dbReference type="ARBA" id="ARBA00023237"/>
    </source>
</evidence>
<evidence type="ECO:0000256" key="8">
    <source>
        <dbReference type="SAM" id="SignalP"/>
    </source>
</evidence>
<keyword evidence="4" id="KW-0812">Transmembrane</keyword>
<keyword evidence="10" id="KW-1185">Reference proteome</keyword>
<gene>
    <name evidence="9" type="ORF">OLX77_09140</name>
</gene>
<evidence type="ECO:0000256" key="2">
    <source>
        <dbReference type="ARBA" id="ARBA00008163"/>
    </source>
</evidence>
<evidence type="ECO:0000313" key="10">
    <source>
        <dbReference type="Proteomes" id="UP001154240"/>
    </source>
</evidence>
<comment type="subcellular location">
    <subcellularLocation>
        <location evidence="1">Cell outer membrane</location>
        <topology evidence="1">Multi-pass membrane protein</topology>
    </subcellularLocation>
</comment>
<organism evidence="9 10">
    <name type="scientific">Thiovibrio frasassiensis</name>
    <dbReference type="NCBI Taxonomy" id="2984131"/>
    <lineage>
        <taxon>Bacteria</taxon>
        <taxon>Pseudomonadati</taxon>
        <taxon>Thermodesulfobacteriota</taxon>
        <taxon>Desulfobulbia</taxon>
        <taxon>Desulfobulbales</taxon>
        <taxon>Thiovibrionaceae</taxon>
        <taxon>Thiovibrio</taxon>
    </lineage>
</organism>
<keyword evidence="7" id="KW-0998">Cell outer membrane</keyword>
<comment type="caution">
    <text evidence="9">The sequence shown here is derived from an EMBL/GenBank/DDBJ whole genome shotgun (WGS) entry which is preliminary data.</text>
</comment>
<evidence type="ECO:0000256" key="5">
    <source>
        <dbReference type="ARBA" id="ARBA00022729"/>
    </source>
</evidence>
<dbReference type="AlphaFoldDB" id="A0A9X4MI64"/>
<dbReference type="GO" id="GO:0009279">
    <property type="term" value="C:cell outer membrane"/>
    <property type="evidence" value="ECO:0007669"/>
    <property type="project" value="UniProtKB-SubCell"/>
</dbReference>
<reference evidence="9" key="2">
    <citation type="submission" date="2022-10" db="EMBL/GenBank/DDBJ databases">
        <authorList>
            <person name="Aronson H.S."/>
        </authorList>
    </citation>
    <scope>NUCLEOTIDE SEQUENCE</scope>
    <source>
        <strain evidence="9">RS19-109</strain>
    </source>
</reference>
<dbReference type="PANTHER" id="PTHR35093:SF8">
    <property type="entry name" value="OUTER MEMBRANE PROTEIN NMB0088-RELATED"/>
    <property type="match status" value="1"/>
</dbReference>
<dbReference type="Gene3D" id="2.40.160.60">
    <property type="entry name" value="Outer membrane protein transport protein (OMPP1/FadL/TodX)"/>
    <property type="match status" value="1"/>
</dbReference>
<reference evidence="9" key="1">
    <citation type="journal article" date="2022" name="bioRxiv">
        <title>Thiovibrio frasassiensisgen. nov., sp. nov., an autotrophic, elemental sulfur disproportionating bacterium isolated from sulfidic karst sediment, and proposal of Thiovibrionaceae fam. nov.</title>
        <authorList>
            <person name="Aronson H."/>
            <person name="Thomas C."/>
            <person name="Bhattacharyya M."/>
            <person name="Eckstein S."/>
            <person name="Jensen S."/>
            <person name="Barco R."/>
            <person name="Macalady J."/>
            <person name="Amend J."/>
        </authorList>
    </citation>
    <scope>NUCLEOTIDE SEQUENCE</scope>
    <source>
        <strain evidence="9">RS19-109</strain>
    </source>
</reference>
<dbReference type="EMBL" id="JAPHEH010000001">
    <property type="protein sequence ID" value="MDG4476320.1"/>
    <property type="molecule type" value="Genomic_DNA"/>
</dbReference>
<dbReference type="InterPro" id="IPR005017">
    <property type="entry name" value="OMPP1/FadL/TodX"/>
</dbReference>
<dbReference type="Proteomes" id="UP001154240">
    <property type="component" value="Unassembled WGS sequence"/>
</dbReference>
<evidence type="ECO:0000256" key="1">
    <source>
        <dbReference type="ARBA" id="ARBA00004571"/>
    </source>
</evidence>
<keyword evidence="5 8" id="KW-0732">Signal</keyword>
<feature type="chain" id="PRO_5040891542" evidence="8">
    <location>
        <begin position="22"/>
        <end position="412"/>
    </location>
</feature>
<protein>
    <submittedName>
        <fullName evidence="9">Outer membrane protein transport protein</fullName>
    </submittedName>
</protein>
<name>A0A9X4MI64_9BACT</name>